<organism evidence="3 4">
    <name type="scientific">Vibrio europaeus</name>
    <dbReference type="NCBI Taxonomy" id="300876"/>
    <lineage>
        <taxon>Bacteria</taxon>
        <taxon>Pseudomonadati</taxon>
        <taxon>Pseudomonadota</taxon>
        <taxon>Gammaproteobacteria</taxon>
        <taxon>Vibrionales</taxon>
        <taxon>Vibrionaceae</taxon>
        <taxon>Vibrio</taxon>
        <taxon>Vibrio oreintalis group</taxon>
    </lineage>
</organism>
<name>A0A178JD92_9VIBR</name>
<reference evidence="3 4" key="1">
    <citation type="submission" date="2016-03" db="EMBL/GenBank/DDBJ databases">
        <title>Draft genome sequence of the Vibrio tubiashii subs. europaeus.</title>
        <authorList>
            <person name="Spinard E."/>
            <person name="Dubert J."/>
            <person name="Nelson D.R."/>
            <person name="Barja J.L."/>
        </authorList>
    </citation>
    <scope>NUCLEOTIDE SEQUENCE [LARGE SCALE GENOMIC DNA]</scope>
    <source>
        <strain evidence="4">PP-638</strain>
        <strain evidence="3">PP2-638</strain>
    </source>
</reference>
<keyword evidence="5" id="KW-1185">Reference proteome</keyword>
<dbReference type="Proteomes" id="UP001150001">
    <property type="component" value="Unassembled WGS sequence"/>
</dbReference>
<dbReference type="GeneID" id="78074706"/>
<reference evidence="2" key="2">
    <citation type="submission" date="2022-11" db="EMBL/GenBank/DDBJ databases">
        <title>Role of the vibriolysin VemA secreted by the emergent pathogen Vibrio europaeus in the colonization of Manila clam mucus.</title>
        <authorList>
            <person name="Martinez C."/>
            <person name="Rodriguez S."/>
            <person name="Vences A."/>
            <person name="Barja J.L."/>
            <person name="Toranzo A.E."/>
            <person name="Dubert J."/>
        </authorList>
    </citation>
    <scope>NUCLEOTIDE SEQUENCE</scope>
    <source>
        <strain evidence="2">3454</strain>
    </source>
</reference>
<evidence type="ECO:0000313" key="4">
    <source>
        <dbReference type="Proteomes" id="UP000094761"/>
    </source>
</evidence>
<dbReference type="AlphaFoldDB" id="A0A178JD92"/>
<gene>
    <name evidence="3" type="ORF">AZ468_03295</name>
    <name evidence="2" type="ORF">OPW20_00330</name>
</gene>
<evidence type="ECO:0000313" key="5">
    <source>
        <dbReference type="Proteomes" id="UP001150001"/>
    </source>
</evidence>
<keyword evidence="1" id="KW-0732">Signal</keyword>
<dbReference type="EMBL" id="JAPFIT010000003">
    <property type="protein sequence ID" value="MDC5738491.1"/>
    <property type="molecule type" value="Genomic_DNA"/>
</dbReference>
<sequence length="135" mass="14695">MKYIALLLTLLSVQANADSIHTFEISPLEGSRFGVDAITKDKVSAKQMVQLDARTGWVSATGWDTGVCELTSWTKATVVVTCLGTNNNKCFSSDTFLFMSEDKSARVIRIHKGGGQFNAFCTLSGTFTYSHVDAN</sequence>
<comment type="caution">
    <text evidence="3">The sequence shown here is derived from an EMBL/GenBank/DDBJ whole genome shotgun (WGS) entry which is preliminary data.</text>
</comment>
<evidence type="ECO:0000256" key="1">
    <source>
        <dbReference type="SAM" id="SignalP"/>
    </source>
</evidence>
<proteinExistence type="predicted"/>
<dbReference type="Proteomes" id="UP000094761">
    <property type="component" value="Unassembled WGS sequence"/>
</dbReference>
<protein>
    <submittedName>
        <fullName evidence="3">Uncharacterized protein</fullName>
    </submittedName>
</protein>
<dbReference type="RefSeq" id="WP_069666111.1">
    <property type="nucleotide sequence ID" value="NZ_JAPFIM010000017.1"/>
</dbReference>
<feature type="chain" id="PRO_5044550651" evidence="1">
    <location>
        <begin position="18"/>
        <end position="135"/>
    </location>
</feature>
<evidence type="ECO:0000313" key="3">
    <source>
        <dbReference type="EMBL" id="OAN00164.1"/>
    </source>
</evidence>
<evidence type="ECO:0000313" key="2">
    <source>
        <dbReference type="EMBL" id="MDC5738491.1"/>
    </source>
</evidence>
<accession>A0A178JD92</accession>
<dbReference type="EMBL" id="LUAX01000001">
    <property type="protein sequence ID" value="OAN00164.1"/>
    <property type="molecule type" value="Genomic_DNA"/>
</dbReference>
<feature type="signal peptide" evidence="1">
    <location>
        <begin position="1"/>
        <end position="17"/>
    </location>
</feature>